<dbReference type="AlphaFoldDB" id="A0A8S9FHL9"/>
<name>A0A8S9FHL9_BRACR</name>
<dbReference type="EMBL" id="QGKY02002305">
    <property type="protein sequence ID" value="KAF2532811.1"/>
    <property type="molecule type" value="Genomic_DNA"/>
</dbReference>
<evidence type="ECO:0000313" key="2">
    <source>
        <dbReference type="EMBL" id="KAF2532811.1"/>
    </source>
</evidence>
<feature type="region of interest" description="Disordered" evidence="1">
    <location>
        <begin position="40"/>
        <end position="80"/>
    </location>
</feature>
<proteinExistence type="predicted"/>
<comment type="caution">
    <text evidence="2">The sequence shown here is derived from an EMBL/GenBank/DDBJ whole genome shotgun (WGS) entry which is preliminary data.</text>
</comment>
<reference evidence="2" key="1">
    <citation type="submission" date="2019-12" db="EMBL/GenBank/DDBJ databases">
        <title>Genome sequencing and annotation of Brassica cretica.</title>
        <authorList>
            <person name="Studholme D.J."/>
            <person name="Sarris P.F."/>
        </authorList>
    </citation>
    <scope>NUCLEOTIDE SEQUENCE</scope>
    <source>
        <strain evidence="2">PFS-102/07</strain>
        <tissue evidence="2">Leaf</tissue>
    </source>
</reference>
<feature type="compositionally biased region" description="Basic residues" evidence="1">
    <location>
        <begin position="69"/>
        <end position="80"/>
    </location>
</feature>
<accession>A0A8S9FHL9</accession>
<organism evidence="2">
    <name type="scientific">Brassica cretica</name>
    <name type="common">Mustard</name>
    <dbReference type="NCBI Taxonomy" id="69181"/>
    <lineage>
        <taxon>Eukaryota</taxon>
        <taxon>Viridiplantae</taxon>
        <taxon>Streptophyta</taxon>
        <taxon>Embryophyta</taxon>
        <taxon>Tracheophyta</taxon>
        <taxon>Spermatophyta</taxon>
        <taxon>Magnoliopsida</taxon>
        <taxon>eudicotyledons</taxon>
        <taxon>Gunneridae</taxon>
        <taxon>Pentapetalae</taxon>
        <taxon>rosids</taxon>
        <taxon>malvids</taxon>
        <taxon>Brassicales</taxon>
        <taxon>Brassicaceae</taxon>
        <taxon>Brassiceae</taxon>
        <taxon>Brassica</taxon>
    </lineage>
</organism>
<gene>
    <name evidence="2" type="ORF">F2Q70_00029083</name>
</gene>
<sequence length="80" mass="9428">MKVLDGVHTPSRIHFVSDPFRDAFQWLEMTLSGEAAVDQEDKIVVPPRKEPEVEKKKNRSMNMSQSLEKKKRVRRGRRKH</sequence>
<evidence type="ECO:0000256" key="1">
    <source>
        <dbReference type="SAM" id="MobiDB-lite"/>
    </source>
</evidence>
<feature type="compositionally biased region" description="Basic and acidic residues" evidence="1">
    <location>
        <begin position="40"/>
        <end position="55"/>
    </location>
</feature>
<protein>
    <submittedName>
        <fullName evidence="2">Uncharacterized protein</fullName>
    </submittedName>
</protein>